<dbReference type="RefSeq" id="WP_136936437.1">
    <property type="nucleotide sequence ID" value="NZ_SSMQ01000144.1"/>
</dbReference>
<dbReference type="AlphaFoldDB" id="A0A4U1ICC1"/>
<evidence type="ECO:0000313" key="3">
    <source>
        <dbReference type="Proteomes" id="UP000309215"/>
    </source>
</evidence>
<dbReference type="GO" id="GO:0016887">
    <property type="term" value="F:ATP hydrolysis activity"/>
    <property type="evidence" value="ECO:0007669"/>
    <property type="project" value="InterPro"/>
</dbReference>
<dbReference type="InterPro" id="IPR027417">
    <property type="entry name" value="P-loop_NTPase"/>
</dbReference>
<dbReference type="Gene3D" id="3.40.50.300">
    <property type="entry name" value="P-loop containing nucleotide triphosphate hydrolases"/>
    <property type="match status" value="1"/>
</dbReference>
<dbReference type="Pfam" id="PF13401">
    <property type="entry name" value="AAA_22"/>
    <property type="match status" value="1"/>
</dbReference>
<evidence type="ECO:0000313" key="2">
    <source>
        <dbReference type="EMBL" id="TKC91262.1"/>
    </source>
</evidence>
<dbReference type="EMBL" id="SSMQ01000144">
    <property type="protein sequence ID" value="TKC91262.1"/>
    <property type="molecule type" value="Genomic_DNA"/>
</dbReference>
<dbReference type="OrthoDB" id="9812579at2"/>
<dbReference type="PANTHER" id="PTHR47691">
    <property type="entry name" value="REGULATOR-RELATED"/>
    <property type="match status" value="1"/>
</dbReference>
<dbReference type="Gene3D" id="1.10.10.10">
    <property type="entry name" value="Winged helix-like DNA-binding domain superfamily/Winged helix DNA-binding domain"/>
    <property type="match status" value="1"/>
</dbReference>
<accession>A0A4U1ICC1</accession>
<dbReference type="InterPro" id="IPR049945">
    <property type="entry name" value="AAA_22"/>
</dbReference>
<organism evidence="2 3">
    <name type="scientific">Polyangium fumosum</name>
    <dbReference type="NCBI Taxonomy" id="889272"/>
    <lineage>
        <taxon>Bacteria</taxon>
        <taxon>Pseudomonadati</taxon>
        <taxon>Myxococcota</taxon>
        <taxon>Polyangia</taxon>
        <taxon>Polyangiales</taxon>
        <taxon>Polyangiaceae</taxon>
        <taxon>Polyangium</taxon>
    </lineage>
</organism>
<reference evidence="2 3" key="1">
    <citation type="submission" date="2019-04" db="EMBL/GenBank/DDBJ databases">
        <authorList>
            <person name="Li Y."/>
            <person name="Wang J."/>
        </authorList>
    </citation>
    <scope>NUCLEOTIDE SEQUENCE [LARGE SCALE GENOMIC DNA]</scope>
    <source>
        <strain evidence="2 3">DSM 14668</strain>
    </source>
</reference>
<feature type="domain" description="ORC1/DEAH AAA+ ATPase" evidence="1">
    <location>
        <begin position="58"/>
        <end position="153"/>
    </location>
</feature>
<protein>
    <recommendedName>
        <fullName evidence="1">ORC1/DEAH AAA+ ATPase domain-containing protein</fullName>
    </recommendedName>
</protein>
<proteinExistence type="predicted"/>
<keyword evidence="3" id="KW-1185">Reference proteome</keyword>
<comment type="caution">
    <text evidence="2">The sequence shown here is derived from an EMBL/GenBank/DDBJ whole genome shotgun (WGS) entry which is preliminary data.</text>
</comment>
<evidence type="ECO:0000259" key="1">
    <source>
        <dbReference type="Pfam" id="PF13401"/>
    </source>
</evidence>
<name>A0A4U1ICC1_9BACT</name>
<dbReference type="SUPFAM" id="SSF52540">
    <property type="entry name" value="P-loop containing nucleoside triphosphate hydrolases"/>
    <property type="match status" value="1"/>
</dbReference>
<gene>
    <name evidence="2" type="ORF">E8A74_50745</name>
</gene>
<dbReference type="Proteomes" id="UP000309215">
    <property type="component" value="Unassembled WGS sequence"/>
</dbReference>
<dbReference type="InterPro" id="IPR036388">
    <property type="entry name" value="WH-like_DNA-bd_sf"/>
</dbReference>
<dbReference type="PANTHER" id="PTHR47691:SF3">
    <property type="entry name" value="HTH-TYPE TRANSCRIPTIONAL REGULATOR RV0890C-RELATED"/>
    <property type="match status" value="1"/>
</dbReference>
<sequence length="931" mass="101562">MMHSKAFEDAFDVMGAPSPPDMWRKLSSAVAPSWRVERSSFVGRADSIRQLKAYLDDGARLVTILGAPGLGKTRLLRRLGGMLVDEGARVHFFDLTTATTRGSVIAIVSRLLGLSLVRDVDVDETVAQIGHALAARGPMVLLLDNFEQVVEHAESTLGRWLVMAPFATLIVTSREALRLEEEVSFEIQPLTQEEGVRLFEDRARLVRPDLAITGVERDAVLRIVEHLEGIPLAIELAAARTAILLPSEIDTRLGAPFGLLRTARRGAPERHQTLERAIDGSFDLLMPWEKAAFAQCSVFRGGFSLQAAEAVLDLTPHPEAPPVLDVLAALCHKSLLRRYVLPGPSNRTRFGMFESLRVYAAGKLDEASCARAERRHSRHFVEAAEAWALTSGAGFALGLEQLALESSNIIQVVRRRVKEHALALRAALALDALFARVGPLQARVDLLEDVSMCEQAATPELRIRYLRMRAEAHWMSYPWTDTRPDLKCALSLARQEGDRRAEVAILVALAAASIYQTEPQAGGHYYRQAVAAARLHGDRAALAMVLCGPDDEVLGPAEILALVEELEDLRERTVALGSLIIRRMVSGELERALEAAELTRAAAKKAGAPMLEAVANLHARALELFLGRAEDASRLEQVSEQLRAQGGGFPYQVSLLHLMDYFHCQGRFADLRAIVDRMIRERASSRYPSTTQVIAAYLGVLEAEEGRLERAEAHFAEARANSALPVVAVKVHLLEGCLDVARARRAATEGRWEEMRARLDDARRRLTSFGDLSTGPIRLTALGIAPALERALAACEAGVFPPCLPAPDEGSISAPPPEPALELDSNGRWFCLGKGEKVSLHRRHVLAAILARLSERHAAAPGDPLPVAELVEAGWPGERILPGAAANRLHNAVAVLRGLGLRGALITRDGGYLLDAALVVRKHRDLSSDEA</sequence>